<dbReference type="Proteomes" id="UP000721236">
    <property type="component" value="Unassembled WGS sequence"/>
</dbReference>
<feature type="chain" id="PRO_5047159983" evidence="1">
    <location>
        <begin position="26"/>
        <end position="43"/>
    </location>
</feature>
<name>A0ABN7ZJI4_9BURK</name>
<dbReference type="EMBL" id="CAJZAH010000011">
    <property type="protein sequence ID" value="CAG9184197.1"/>
    <property type="molecule type" value="Genomic_DNA"/>
</dbReference>
<gene>
    <name evidence="2" type="ORF">LMG21510_05037</name>
</gene>
<protein>
    <submittedName>
        <fullName evidence="2">Uncharacterized protein</fullName>
    </submittedName>
</protein>
<accession>A0ABN7ZJI4</accession>
<reference evidence="2 3" key="1">
    <citation type="submission" date="2021-08" db="EMBL/GenBank/DDBJ databases">
        <authorList>
            <person name="Peeters C."/>
        </authorList>
    </citation>
    <scope>NUCLEOTIDE SEQUENCE [LARGE SCALE GENOMIC DNA]</scope>
    <source>
        <strain evidence="2 3">LMG 21510</strain>
    </source>
</reference>
<sequence>MNKLKRIKGWLAALTAAAVVAGAHAYAVHSDEQSAPPPPTYHA</sequence>
<dbReference type="RefSeq" id="WP_290368863.1">
    <property type="nucleotide sequence ID" value="NZ_CAJZAH010000011.1"/>
</dbReference>
<evidence type="ECO:0000313" key="2">
    <source>
        <dbReference type="EMBL" id="CAG9184197.1"/>
    </source>
</evidence>
<evidence type="ECO:0000256" key="1">
    <source>
        <dbReference type="SAM" id="SignalP"/>
    </source>
</evidence>
<proteinExistence type="predicted"/>
<organism evidence="2 3">
    <name type="scientific">Cupriavidus respiraculi</name>
    <dbReference type="NCBI Taxonomy" id="195930"/>
    <lineage>
        <taxon>Bacteria</taxon>
        <taxon>Pseudomonadati</taxon>
        <taxon>Pseudomonadota</taxon>
        <taxon>Betaproteobacteria</taxon>
        <taxon>Burkholderiales</taxon>
        <taxon>Burkholderiaceae</taxon>
        <taxon>Cupriavidus</taxon>
    </lineage>
</organism>
<keyword evidence="3" id="KW-1185">Reference proteome</keyword>
<keyword evidence="1" id="KW-0732">Signal</keyword>
<feature type="signal peptide" evidence="1">
    <location>
        <begin position="1"/>
        <end position="25"/>
    </location>
</feature>
<comment type="caution">
    <text evidence="2">The sequence shown here is derived from an EMBL/GenBank/DDBJ whole genome shotgun (WGS) entry which is preliminary data.</text>
</comment>
<evidence type="ECO:0000313" key="3">
    <source>
        <dbReference type="Proteomes" id="UP000721236"/>
    </source>
</evidence>